<feature type="transmembrane region" description="Helical" evidence="1">
    <location>
        <begin position="63"/>
        <end position="85"/>
    </location>
</feature>
<feature type="transmembrane region" description="Helical" evidence="1">
    <location>
        <begin position="97"/>
        <end position="120"/>
    </location>
</feature>
<evidence type="ECO:0000313" key="2">
    <source>
        <dbReference type="EMBL" id="CAJ0573655.1"/>
    </source>
</evidence>
<feature type="transmembrane region" description="Helical" evidence="1">
    <location>
        <begin position="132"/>
        <end position="153"/>
    </location>
</feature>
<keyword evidence="1" id="KW-0812">Transmembrane</keyword>
<protein>
    <submittedName>
        <fullName evidence="2">Uncharacterized protein</fullName>
    </submittedName>
</protein>
<comment type="caution">
    <text evidence="2">The sequence shown here is derived from an EMBL/GenBank/DDBJ whole genome shotgun (WGS) entry which is preliminary data.</text>
</comment>
<evidence type="ECO:0000313" key="3">
    <source>
        <dbReference type="Proteomes" id="UP001177023"/>
    </source>
</evidence>
<dbReference type="EMBL" id="CATQJA010002621">
    <property type="protein sequence ID" value="CAJ0573655.1"/>
    <property type="molecule type" value="Genomic_DNA"/>
</dbReference>
<gene>
    <name evidence="2" type="ORF">MSPICULIGERA_LOCUS12008</name>
</gene>
<accession>A0AA36CQY8</accession>
<evidence type="ECO:0000256" key="1">
    <source>
        <dbReference type="SAM" id="Phobius"/>
    </source>
</evidence>
<organism evidence="2 3">
    <name type="scientific">Mesorhabditis spiculigera</name>
    <dbReference type="NCBI Taxonomy" id="96644"/>
    <lineage>
        <taxon>Eukaryota</taxon>
        <taxon>Metazoa</taxon>
        <taxon>Ecdysozoa</taxon>
        <taxon>Nematoda</taxon>
        <taxon>Chromadorea</taxon>
        <taxon>Rhabditida</taxon>
        <taxon>Rhabditina</taxon>
        <taxon>Rhabditomorpha</taxon>
        <taxon>Rhabditoidea</taxon>
        <taxon>Rhabditidae</taxon>
        <taxon>Mesorhabditinae</taxon>
        <taxon>Mesorhabditis</taxon>
    </lineage>
</organism>
<feature type="non-terminal residue" evidence="2">
    <location>
        <position position="173"/>
    </location>
</feature>
<feature type="transmembrane region" description="Helical" evidence="1">
    <location>
        <begin position="30"/>
        <end position="51"/>
    </location>
</feature>
<reference evidence="2" key="1">
    <citation type="submission" date="2023-06" db="EMBL/GenBank/DDBJ databases">
        <authorList>
            <person name="Delattre M."/>
        </authorList>
    </citation>
    <scope>NUCLEOTIDE SEQUENCE</scope>
    <source>
        <strain evidence="2">AF72</strain>
    </source>
</reference>
<keyword evidence="1" id="KW-1133">Transmembrane helix</keyword>
<dbReference type="AlphaFoldDB" id="A0AA36CQY8"/>
<proteinExistence type="predicted"/>
<keyword evidence="3" id="KW-1185">Reference proteome</keyword>
<sequence>MKFSDVGFSKSMNEAPKWVAPSSYWHQKSLLIAGFFFSINIVASVLACAVWDLHAHPAIHNLLYIGGLLCSFLLNSLIALALYFGVRHQKPTLMMPYLVSATIHLIFSLGAAFLCLISLLDHMFAGNDSADLYGVIGFSVLFIFWLVTLHIVARERDEIRQLNGHQRLVPEYL</sequence>
<dbReference type="Proteomes" id="UP001177023">
    <property type="component" value="Unassembled WGS sequence"/>
</dbReference>
<keyword evidence="1" id="KW-0472">Membrane</keyword>
<name>A0AA36CQY8_9BILA</name>